<sequence length="231" mass="25950">MTTIGYVFLDVERNALVPLERQRLVIEEYAKTLKLYCDELLVEESYSPAVSLMERKQGALMLKNVNDGDNILVMHAKWVFGNPRNALSLLEILKKKKVSLFCADLEGNVSMPTQKKLVASEGISSLVYQLCNALSFGERGNHGAAIRAGKAKRKKEGKYLGGPVPFGWKVGEDGRLEQDPEQQELIGEMVRLKADRWSYRDIAKKMQNGKGLTLSHEGIRRILLNNSNKSQ</sequence>
<dbReference type="PROSITE" id="PS51737">
    <property type="entry name" value="RECOMBINASE_DNA_BIND"/>
    <property type="match status" value="1"/>
</dbReference>
<dbReference type="Gene3D" id="3.90.1750.20">
    <property type="entry name" value="Putative Large Serine Recombinase, Chain B, Domain 2"/>
    <property type="match status" value="1"/>
</dbReference>
<dbReference type="OrthoDB" id="114045at2"/>
<dbReference type="RefSeq" id="WP_015405650.1">
    <property type="nucleotide sequence ID" value="NC_020304.1"/>
</dbReference>
<name>M1P937_DESSD</name>
<dbReference type="GO" id="GO:0000150">
    <property type="term" value="F:DNA strand exchange activity"/>
    <property type="evidence" value="ECO:0007669"/>
    <property type="project" value="InterPro"/>
</dbReference>
<dbReference type="InterPro" id="IPR036162">
    <property type="entry name" value="Resolvase-like_N_sf"/>
</dbReference>
<dbReference type="Gene3D" id="3.40.50.1390">
    <property type="entry name" value="Resolvase, N-terminal catalytic domain"/>
    <property type="match status" value="1"/>
</dbReference>
<evidence type="ECO:0000313" key="2">
    <source>
        <dbReference type="EMBL" id="AGF79968.1"/>
    </source>
</evidence>
<organism evidence="2 3">
    <name type="scientific">Desulfocapsa sulfexigens (strain DSM 10523 / SB164P1)</name>
    <dbReference type="NCBI Taxonomy" id="1167006"/>
    <lineage>
        <taxon>Bacteria</taxon>
        <taxon>Pseudomonadati</taxon>
        <taxon>Thermodesulfobacteriota</taxon>
        <taxon>Desulfobulbia</taxon>
        <taxon>Desulfobulbales</taxon>
        <taxon>Desulfocapsaceae</taxon>
        <taxon>Desulfocapsa</taxon>
    </lineage>
</organism>
<dbReference type="Proteomes" id="UP000011721">
    <property type="component" value="Chromosome"/>
</dbReference>
<feature type="domain" description="Recombinase" evidence="1">
    <location>
        <begin position="165"/>
        <end position="231"/>
    </location>
</feature>
<dbReference type="Pfam" id="PF00239">
    <property type="entry name" value="Resolvase"/>
    <property type="match status" value="1"/>
</dbReference>
<dbReference type="AlphaFoldDB" id="M1P937"/>
<dbReference type="InterPro" id="IPR006119">
    <property type="entry name" value="Resolv_N"/>
</dbReference>
<dbReference type="InterPro" id="IPR050639">
    <property type="entry name" value="SSR_resolvase"/>
</dbReference>
<dbReference type="InterPro" id="IPR011109">
    <property type="entry name" value="DNA_bind_recombinase_dom"/>
</dbReference>
<dbReference type="PANTHER" id="PTHR30461">
    <property type="entry name" value="DNA-INVERTASE FROM LAMBDOID PROPHAGE"/>
    <property type="match status" value="1"/>
</dbReference>
<dbReference type="STRING" id="1167006.UWK_03452"/>
<gene>
    <name evidence="2" type="ordered locus">UWK_03452</name>
</gene>
<dbReference type="PANTHER" id="PTHR30461:SF23">
    <property type="entry name" value="DNA RECOMBINASE-RELATED"/>
    <property type="match status" value="1"/>
</dbReference>
<dbReference type="SUPFAM" id="SSF53041">
    <property type="entry name" value="Resolvase-like"/>
    <property type="match status" value="1"/>
</dbReference>
<dbReference type="KEGG" id="dsf:UWK_03452"/>
<dbReference type="HOGENOM" id="CLU_010686_0_2_7"/>
<evidence type="ECO:0000313" key="3">
    <source>
        <dbReference type="Proteomes" id="UP000011721"/>
    </source>
</evidence>
<dbReference type="EMBL" id="CP003985">
    <property type="protein sequence ID" value="AGF79968.1"/>
    <property type="molecule type" value="Genomic_DNA"/>
</dbReference>
<reference evidence="3" key="1">
    <citation type="journal article" date="2013" name="Stand. Genomic Sci.">
        <title>Complete genome sequence of Desulfocapsa sulfexigens, a marine deltaproteobacterium specialized in disproportionating inorganic sulfur compounds.</title>
        <authorList>
            <person name="Finster K.W."/>
            <person name="Kjeldsen K.U."/>
            <person name="Kube M."/>
            <person name="Reinhardt R."/>
            <person name="Mussmann M."/>
            <person name="Amann R."/>
            <person name="Schreiber L."/>
        </authorList>
    </citation>
    <scope>NUCLEOTIDE SEQUENCE [LARGE SCALE GENOMIC DNA]</scope>
    <source>
        <strain evidence="3">DSM 10523 / SB164P1</strain>
    </source>
</reference>
<evidence type="ECO:0000259" key="1">
    <source>
        <dbReference type="PROSITE" id="PS51737"/>
    </source>
</evidence>
<dbReference type="GO" id="GO:0003677">
    <property type="term" value="F:DNA binding"/>
    <property type="evidence" value="ECO:0007669"/>
    <property type="project" value="InterPro"/>
</dbReference>
<keyword evidence="3" id="KW-1185">Reference proteome</keyword>
<proteinExistence type="predicted"/>
<dbReference type="eggNOG" id="COG1961">
    <property type="taxonomic scope" value="Bacteria"/>
</dbReference>
<protein>
    <submittedName>
        <fullName evidence="2">Site-specific recombinase, DNA invertase Pin</fullName>
    </submittedName>
</protein>
<accession>M1P937</accession>
<dbReference type="SMART" id="SM00857">
    <property type="entry name" value="Resolvase"/>
    <property type="match status" value="1"/>
</dbReference>
<dbReference type="InterPro" id="IPR038109">
    <property type="entry name" value="DNA_bind_recomb_sf"/>
</dbReference>